<sequence>MFADTFLMKSLKKITSSLKQQADTLAQRGFRQIFDRIDQLNIKKGVDKLGLEGFINQCAYLAAGTGALSGTGGIFTMALGIPVDVVNLITQQFRVTMAVNYAKRGTYRISFDEFIKIVAASLKVEASIALSKNVLEAVAEKLMLKLGARAAQRLVPVVGAVIGGTANYLFIKRMGESVKELHGKDEVIKL</sequence>
<name>A0ABP9FJE1_9SPHI</name>
<protein>
    <recommendedName>
        <fullName evidence="3">EcsC family protein</fullName>
    </recommendedName>
</protein>
<dbReference type="Proteomes" id="UP001501436">
    <property type="component" value="Unassembled WGS sequence"/>
</dbReference>
<evidence type="ECO:0000313" key="2">
    <source>
        <dbReference type="Proteomes" id="UP001501436"/>
    </source>
</evidence>
<organism evidence="1 2">
    <name type="scientific">Mucilaginibacter defluvii</name>
    <dbReference type="NCBI Taxonomy" id="1196019"/>
    <lineage>
        <taxon>Bacteria</taxon>
        <taxon>Pseudomonadati</taxon>
        <taxon>Bacteroidota</taxon>
        <taxon>Sphingobacteriia</taxon>
        <taxon>Sphingobacteriales</taxon>
        <taxon>Sphingobacteriaceae</taxon>
        <taxon>Mucilaginibacter</taxon>
    </lineage>
</organism>
<proteinExistence type="predicted"/>
<evidence type="ECO:0000313" key="1">
    <source>
        <dbReference type="EMBL" id="GAA4905025.1"/>
    </source>
</evidence>
<keyword evidence="2" id="KW-1185">Reference proteome</keyword>
<gene>
    <name evidence="1" type="ORF">GCM10023313_04570</name>
</gene>
<dbReference type="EMBL" id="BAABJI010000001">
    <property type="protein sequence ID" value="GAA4905025.1"/>
    <property type="molecule type" value="Genomic_DNA"/>
</dbReference>
<reference evidence="2" key="1">
    <citation type="journal article" date="2019" name="Int. J. Syst. Evol. Microbiol.">
        <title>The Global Catalogue of Microorganisms (GCM) 10K type strain sequencing project: providing services to taxonomists for standard genome sequencing and annotation.</title>
        <authorList>
            <consortium name="The Broad Institute Genomics Platform"/>
            <consortium name="The Broad Institute Genome Sequencing Center for Infectious Disease"/>
            <person name="Wu L."/>
            <person name="Ma J."/>
        </authorList>
    </citation>
    <scope>NUCLEOTIDE SEQUENCE [LARGE SCALE GENOMIC DNA]</scope>
    <source>
        <strain evidence="2">JCM 18283</strain>
    </source>
</reference>
<comment type="caution">
    <text evidence="1">The sequence shown here is derived from an EMBL/GenBank/DDBJ whole genome shotgun (WGS) entry which is preliminary data.</text>
</comment>
<evidence type="ECO:0008006" key="3">
    <source>
        <dbReference type="Google" id="ProtNLM"/>
    </source>
</evidence>
<accession>A0ABP9FJE1</accession>